<keyword evidence="1" id="KW-0812">Transmembrane</keyword>
<protein>
    <recommendedName>
        <fullName evidence="4">DUF4190 domain-containing protein</fullName>
    </recommendedName>
</protein>
<accession>A0A940WIX6</accession>
<dbReference type="EMBL" id="JAFCNB010000006">
    <property type="protein sequence ID" value="MBP2704777.1"/>
    <property type="molecule type" value="Genomic_DNA"/>
</dbReference>
<organism evidence="2 3">
    <name type="scientific">Microbispora oryzae</name>
    <dbReference type="NCBI Taxonomy" id="2806554"/>
    <lineage>
        <taxon>Bacteria</taxon>
        <taxon>Bacillati</taxon>
        <taxon>Actinomycetota</taxon>
        <taxon>Actinomycetes</taxon>
        <taxon>Streptosporangiales</taxon>
        <taxon>Streptosporangiaceae</taxon>
        <taxon>Microbispora</taxon>
    </lineage>
</organism>
<evidence type="ECO:0000256" key="1">
    <source>
        <dbReference type="SAM" id="Phobius"/>
    </source>
</evidence>
<evidence type="ECO:0008006" key="4">
    <source>
        <dbReference type="Google" id="ProtNLM"/>
    </source>
</evidence>
<comment type="caution">
    <text evidence="2">The sequence shown here is derived from an EMBL/GenBank/DDBJ whole genome shotgun (WGS) entry which is preliminary data.</text>
</comment>
<evidence type="ECO:0000313" key="3">
    <source>
        <dbReference type="Proteomes" id="UP000674234"/>
    </source>
</evidence>
<dbReference type="Proteomes" id="UP000674234">
    <property type="component" value="Unassembled WGS sequence"/>
</dbReference>
<reference evidence="2" key="1">
    <citation type="submission" date="2021-02" db="EMBL/GenBank/DDBJ databases">
        <title>Draft genome sequence of Microbispora sp. RL4-1S isolated from rice leaves in Thailand.</title>
        <authorList>
            <person name="Muangham S."/>
            <person name="Duangmal K."/>
        </authorList>
    </citation>
    <scope>NUCLEOTIDE SEQUENCE</scope>
    <source>
        <strain evidence="2">RL4-1S</strain>
    </source>
</reference>
<feature type="transmembrane region" description="Helical" evidence="1">
    <location>
        <begin position="59"/>
        <end position="87"/>
    </location>
</feature>
<keyword evidence="3" id="KW-1185">Reference proteome</keyword>
<keyword evidence="1" id="KW-1133">Transmembrane helix</keyword>
<dbReference type="AlphaFoldDB" id="A0A940WIX6"/>
<proteinExistence type="predicted"/>
<dbReference type="RefSeq" id="WP_210156077.1">
    <property type="nucleotide sequence ID" value="NZ_JAFCNB010000006.1"/>
</dbReference>
<feature type="transmembrane region" description="Helical" evidence="1">
    <location>
        <begin position="20"/>
        <end position="47"/>
    </location>
</feature>
<evidence type="ECO:0000313" key="2">
    <source>
        <dbReference type="EMBL" id="MBP2704777.1"/>
    </source>
</evidence>
<name>A0A940WIX6_9ACTN</name>
<sequence length="134" mass="13989">MTTPLQTQAPPTGGRRSLTLAVAAVVFTLLLPVAGLALSVFAILIAIRDLRALQRARQGVGMAVGAVALSSIAFLLGAAMTAFQLYFSAELSAYTECRKGADTVAARQDCSEQLVRAFEDKLGVPWPSGIPAPS</sequence>
<gene>
    <name evidence="2" type="ORF">JOL79_13235</name>
</gene>
<keyword evidence="1" id="KW-0472">Membrane</keyword>